<feature type="transmembrane region" description="Helical" evidence="1">
    <location>
        <begin position="105"/>
        <end position="124"/>
    </location>
</feature>
<reference evidence="2" key="1">
    <citation type="journal article" date="2014" name="Front. Microbiol.">
        <title>High frequency of phylogenetically diverse reductive dehalogenase-homologous genes in deep subseafloor sedimentary metagenomes.</title>
        <authorList>
            <person name="Kawai M."/>
            <person name="Futagami T."/>
            <person name="Toyoda A."/>
            <person name="Takaki Y."/>
            <person name="Nishi S."/>
            <person name="Hori S."/>
            <person name="Arai W."/>
            <person name="Tsubouchi T."/>
            <person name="Morono Y."/>
            <person name="Uchiyama I."/>
            <person name="Ito T."/>
            <person name="Fujiyama A."/>
            <person name="Inagaki F."/>
            <person name="Takami H."/>
        </authorList>
    </citation>
    <scope>NUCLEOTIDE SEQUENCE</scope>
    <source>
        <strain evidence="2">Expedition CK06-06</strain>
    </source>
</reference>
<dbReference type="EMBL" id="BARS01015549">
    <property type="protein sequence ID" value="GAF91701.1"/>
    <property type="molecule type" value="Genomic_DNA"/>
</dbReference>
<evidence type="ECO:0000313" key="2">
    <source>
        <dbReference type="EMBL" id="GAF91701.1"/>
    </source>
</evidence>
<proteinExistence type="predicted"/>
<protein>
    <submittedName>
        <fullName evidence="2">Uncharacterized protein</fullName>
    </submittedName>
</protein>
<keyword evidence="1" id="KW-0812">Transmembrane</keyword>
<feature type="transmembrane region" description="Helical" evidence="1">
    <location>
        <begin position="129"/>
        <end position="148"/>
    </location>
</feature>
<name>X0TX04_9ZZZZ</name>
<comment type="caution">
    <text evidence="2">The sequence shown here is derived from an EMBL/GenBank/DDBJ whole genome shotgun (WGS) entry which is preliminary data.</text>
</comment>
<organism evidence="2">
    <name type="scientific">marine sediment metagenome</name>
    <dbReference type="NCBI Taxonomy" id="412755"/>
    <lineage>
        <taxon>unclassified sequences</taxon>
        <taxon>metagenomes</taxon>
        <taxon>ecological metagenomes</taxon>
    </lineage>
</organism>
<feature type="non-terminal residue" evidence="2">
    <location>
        <position position="284"/>
    </location>
</feature>
<sequence>YSVLSQESAPSVDITVYVYHTATDGTDPQLITSASTTIDANTADPLAFDLGNDPVGQAFTSADPRRLRVHIDVTAISGGASFTLAYDSSADTSSLDTPSMVVPDYSLFLLAIVIFIPIVMNLFIKRRRLALRIVSSVISLMVVLTILGQQVIPVSAAPDTLYLRDTTINGASPAGEDMNITQGSSEDTLLFDEVNDEAYWYTELTYPTGGDDASIVAGDYLLKMYFSQLPTIPADWYNADWFYRKEITIDNTQVIGASDHSNFPVLVNLSSDTDLAADAQPDFD</sequence>
<accession>X0TX04</accession>
<feature type="non-terminal residue" evidence="2">
    <location>
        <position position="1"/>
    </location>
</feature>
<gene>
    <name evidence="2" type="ORF">S01H1_25708</name>
</gene>
<dbReference type="AlphaFoldDB" id="X0TX04"/>
<keyword evidence="1" id="KW-1133">Transmembrane helix</keyword>
<evidence type="ECO:0000256" key="1">
    <source>
        <dbReference type="SAM" id="Phobius"/>
    </source>
</evidence>
<keyword evidence="1" id="KW-0472">Membrane</keyword>